<evidence type="ECO:0000313" key="8">
    <source>
        <dbReference type="EMBL" id="OPH84192.1"/>
    </source>
</evidence>
<dbReference type="GO" id="GO:0009007">
    <property type="term" value="F:site-specific DNA-methyltransferase (adenine-specific) activity"/>
    <property type="evidence" value="ECO:0007669"/>
    <property type="project" value="UniProtKB-EC"/>
</dbReference>
<name>A0A1V4I2Z0_NITVU</name>
<dbReference type="SUPFAM" id="SSF53335">
    <property type="entry name" value="S-adenosyl-L-methionine-dependent methyltransferases"/>
    <property type="match status" value="1"/>
</dbReference>
<evidence type="ECO:0000256" key="3">
    <source>
        <dbReference type="ARBA" id="ARBA00022603"/>
    </source>
</evidence>
<evidence type="ECO:0000256" key="5">
    <source>
        <dbReference type="ARBA" id="ARBA00022691"/>
    </source>
</evidence>
<evidence type="ECO:0000256" key="2">
    <source>
        <dbReference type="ARBA" id="ARBA00011900"/>
    </source>
</evidence>
<dbReference type="EMBL" id="MWPQ01000007">
    <property type="protein sequence ID" value="OPH84192.1"/>
    <property type="molecule type" value="Genomic_DNA"/>
</dbReference>
<evidence type="ECO:0000256" key="4">
    <source>
        <dbReference type="ARBA" id="ARBA00022679"/>
    </source>
</evidence>
<reference evidence="8 9" key="1">
    <citation type="submission" date="2017-02" db="EMBL/GenBank/DDBJ databases">
        <title>Genome sequence of the nitrite-oxidizing bacterium Nitrobacter vulgaris strain Ab1.</title>
        <authorList>
            <person name="Mellbye B.L."/>
            <person name="Davis E.W."/>
            <person name="Spieck E."/>
            <person name="Chang J.H."/>
            <person name="Bottomley P.J."/>
            <person name="Sayavedra-Soto L.A."/>
        </authorList>
    </citation>
    <scope>NUCLEOTIDE SEQUENCE [LARGE SCALE GENOMIC DNA]</scope>
    <source>
        <strain evidence="8 9">Ab1</strain>
    </source>
</reference>
<dbReference type="AlphaFoldDB" id="A0A1V4I2Z0"/>
<evidence type="ECO:0000256" key="1">
    <source>
        <dbReference type="ARBA" id="ARBA00006594"/>
    </source>
</evidence>
<dbReference type="InterPro" id="IPR002941">
    <property type="entry name" value="DNA_methylase_N4/N6"/>
</dbReference>
<evidence type="ECO:0000313" key="9">
    <source>
        <dbReference type="Proteomes" id="UP000189940"/>
    </source>
</evidence>
<dbReference type="InterPro" id="IPR029063">
    <property type="entry name" value="SAM-dependent_MTases_sf"/>
</dbReference>
<dbReference type="GO" id="GO:0003677">
    <property type="term" value="F:DNA binding"/>
    <property type="evidence" value="ECO:0007669"/>
    <property type="project" value="InterPro"/>
</dbReference>
<comment type="similarity">
    <text evidence="1">Belongs to the N(4)/N(6)-methyltransferase family.</text>
</comment>
<dbReference type="STRING" id="29421.B2M20_03025"/>
<organism evidence="8 9">
    <name type="scientific">Nitrobacter vulgaris</name>
    <dbReference type="NCBI Taxonomy" id="29421"/>
    <lineage>
        <taxon>Bacteria</taxon>
        <taxon>Pseudomonadati</taxon>
        <taxon>Pseudomonadota</taxon>
        <taxon>Alphaproteobacteria</taxon>
        <taxon>Hyphomicrobiales</taxon>
        <taxon>Nitrobacteraceae</taxon>
        <taxon>Nitrobacter</taxon>
    </lineage>
</organism>
<dbReference type="RefSeq" id="WP_139372823.1">
    <property type="nucleotide sequence ID" value="NZ_MWPQ01000007.1"/>
</dbReference>
<dbReference type="GO" id="GO:0008170">
    <property type="term" value="F:N-methyltransferase activity"/>
    <property type="evidence" value="ECO:0007669"/>
    <property type="project" value="InterPro"/>
</dbReference>
<protein>
    <recommendedName>
        <fullName evidence="2">site-specific DNA-methyltransferase (adenine-specific)</fullName>
        <ecNumber evidence="2">2.1.1.72</ecNumber>
    </recommendedName>
</protein>
<dbReference type="Pfam" id="PF01555">
    <property type="entry name" value="N6_N4_Mtase"/>
    <property type="match status" value="1"/>
</dbReference>
<keyword evidence="4" id="KW-0808">Transferase</keyword>
<keyword evidence="9" id="KW-1185">Reference proteome</keyword>
<dbReference type="REBASE" id="197846">
    <property type="entry name" value="M.NvuAb1ORF3025P"/>
</dbReference>
<dbReference type="InterPro" id="IPR002295">
    <property type="entry name" value="N4/N6-MTase_EcoPI_Mod-like"/>
</dbReference>
<dbReference type="InterPro" id="IPR002052">
    <property type="entry name" value="DNA_methylase_N6_adenine_CS"/>
</dbReference>
<accession>A0A1V4I2Z0</accession>
<gene>
    <name evidence="8" type="ORF">B2M20_03025</name>
</gene>
<proteinExistence type="inferred from homology"/>
<comment type="catalytic activity">
    <reaction evidence="6">
        <text>a 2'-deoxyadenosine in DNA + S-adenosyl-L-methionine = an N(6)-methyl-2'-deoxyadenosine in DNA + S-adenosyl-L-homocysteine + H(+)</text>
        <dbReference type="Rhea" id="RHEA:15197"/>
        <dbReference type="Rhea" id="RHEA-COMP:12418"/>
        <dbReference type="Rhea" id="RHEA-COMP:12419"/>
        <dbReference type="ChEBI" id="CHEBI:15378"/>
        <dbReference type="ChEBI" id="CHEBI:57856"/>
        <dbReference type="ChEBI" id="CHEBI:59789"/>
        <dbReference type="ChEBI" id="CHEBI:90615"/>
        <dbReference type="ChEBI" id="CHEBI:90616"/>
        <dbReference type="EC" id="2.1.1.72"/>
    </reaction>
</comment>
<dbReference type="GO" id="GO:0032259">
    <property type="term" value="P:methylation"/>
    <property type="evidence" value="ECO:0007669"/>
    <property type="project" value="UniProtKB-KW"/>
</dbReference>
<evidence type="ECO:0000256" key="6">
    <source>
        <dbReference type="ARBA" id="ARBA00047942"/>
    </source>
</evidence>
<evidence type="ECO:0000259" key="7">
    <source>
        <dbReference type="Pfam" id="PF01555"/>
    </source>
</evidence>
<dbReference type="PRINTS" id="PR00506">
    <property type="entry name" value="D21N6MTFRASE"/>
</dbReference>
<keyword evidence="3" id="KW-0489">Methyltransferase</keyword>
<keyword evidence="5" id="KW-0949">S-adenosyl-L-methionine</keyword>
<dbReference type="EC" id="2.1.1.72" evidence="2"/>
<dbReference type="Gene3D" id="3.40.50.150">
    <property type="entry name" value="Vaccinia Virus protein VP39"/>
    <property type="match status" value="1"/>
</dbReference>
<dbReference type="Proteomes" id="UP000189940">
    <property type="component" value="Unassembled WGS sequence"/>
</dbReference>
<sequence length="275" mass="31602">MNKPEHTQPEKMDLRSMDIAGEKQEELRRFLERSFPEALADGTVNFDQLKRILGEWVDPGKERFGLNWPGKADSIKVVQQSSVATLKPMRDQSVNFDETNNIFIEGDNLEVLKLLQKSYFGKIKLIYIDPPYNTGNEFIYPDKFSESLDTYLAYTGQADDDGSRFSTNSDTSGRYHTRWLNMMYPRLYLAKNLLRKDGAIFISIDDNEASNLRKLCDEIFGEENFVANIVWQKKYAVSNDDPCQSARKFDPVSAFNFDPFARRGLRVALDSSELA</sequence>
<feature type="domain" description="DNA methylase N-4/N-6" evidence="7">
    <location>
        <begin position="123"/>
        <end position="240"/>
    </location>
</feature>
<feature type="non-terminal residue" evidence="8">
    <location>
        <position position="275"/>
    </location>
</feature>
<comment type="caution">
    <text evidence="8">The sequence shown here is derived from an EMBL/GenBank/DDBJ whole genome shotgun (WGS) entry which is preliminary data.</text>
</comment>
<dbReference type="PROSITE" id="PS00092">
    <property type="entry name" value="N6_MTASE"/>
    <property type="match status" value="1"/>
</dbReference>